<dbReference type="Proteomes" id="UP000479190">
    <property type="component" value="Unassembled WGS sequence"/>
</dbReference>
<evidence type="ECO:0000313" key="2">
    <source>
        <dbReference type="EMBL" id="CAB0035458.1"/>
    </source>
</evidence>
<evidence type="ECO:0000256" key="1">
    <source>
        <dbReference type="SAM" id="MobiDB-lite"/>
    </source>
</evidence>
<dbReference type="AlphaFoldDB" id="A0A6H5IG15"/>
<keyword evidence="3" id="KW-1185">Reference proteome</keyword>
<accession>A0A6H5IG15</accession>
<feature type="region of interest" description="Disordered" evidence="1">
    <location>
        <begin position="60"/>
        <end position="84"/>
    </location>
</feature>
<gene>
    <name evidence="2" type="ORF">TBRA_LOCUS7354</name>
</gene>
<proteinExistence type="predicted"/>
<organism evidence="2 3">
    <name type="scientific">Trichogramma brassicae</name>
    <dbReference type="NCBI Taxonomy" id="86971"/>
    <lineage>
        <taxon>Eukaryota</taxon>
        <taxon>Metazoa</taxon>
        <taxon>Ecdysozoa</taxon>
        <taxon>Arthropoda</taxon>
        <taxon>Hexapoda</taxon>
        <taxon>Insecta</taxon>
        <taxon>Pterygota</taxon>
        <taxon>Neoptera</taxon>
        <taxon>Endopterygota</taxon>
        <taxon>Hymenoptera</taxon>
        <taxon>Apocrita</taxon>
        <taxon>Proctotrupomorpha</taxon>
        <taxon>Chalcidoidea</taxon>
        <taxon>Trichogrammatidae</taxon>
        <taxon>Trichogramma</taxon>
    </lineage>
</organism>
<sequence>MAPSTMHCRIVLSKEADLAVQETSVNGTRRSATYKPSVPTLARASKCSVPSIPIPSLSSPVAFRGGTGRPRRLPGRPPYSRRRADTRNPFSRALFTASRTRPTVSFGLPGASPQVEKSVGRSTGARGLAPSHIVLGKLTCAVTTNSCPWSRVWFYLSATLFQ</sequence>
<reference evidence="2 3" key="1">
    <citation type="submission" date="2020-02" db="EMBL/GenBank/DDBJ databases">
        <authorList>
            <person name="Ferguson B K."/>
        </authorList>
    </citation>
    <scope>NUCLEOTIDE SEQUENCE [LARGE SCALE GENOMIC DNA]</scope>
</reference>
<dbReference type="EMBL" id="CADCXV010000788">
    <property type="protein sequence ID" value="CAB0035458.1"/>
    <property type="molecule type" value="Genomic_DNA"/>
</dbReference>
<protein>
    <submittedName>
        <fullName evidence="2">Uncharacterized protein</fullName>
    </submittedName>
</protein>
<name>A0A6H5IG15_9HYME</name>
<evidence type="ECO:0000313" key="3">
    <source>
        <dbReference type="Proteomes" id="UP000479190"/>
    </source>
</evidence>